<feature type="region of interest" description="Disordered" evidence="1">
    <location>
        <begin position="200"/>
        <end position="224"/>
    </location>
</feature>
<reference evidence="2 3" key="1">
    <citation type="journal article" date="2023" name="J. Hered.">
        <title>Chromosome-level genome of the wood stork (Mycteria americana) provides insight into avian chromosome evolution.</title>
        <authorList>
            <person name="Flamio R. Jr."/>
            <person name="Ramstad K.M."/>
        </authorList>
    </citation>
    <scope>NUCLEOTIDE SEQUENCE [LARGE SCALE GENOMIC DNA]</scope>
    <source>
        <strain evidence="2">JAX WOST 10</strain>
    </source>
</reference>
<evidence type="ECO:0008006" key="4">
    <source>
        <dbReference type="Google" id="ProtNLM"/>
    </source>
</evidence>
<evidence type="ECO:0000313" key="3">
    <source>
        <dbReference type="Proteomes" id="UP001333110"/>
    </source>
</evidence>
<dbReference type="PANTHER" id="PTHR33332">
    <property type="entry name" value="REVERSE TRANSCRIPTASE DOMAIN-CONTAINING PROTEIN"/>
    <property type="match status" value="1"/>
</dbReference>
<dbReference type="AlphaFoldDB" id="A0AAN7NLW0"/>
<evidence type="ECO:0000313" key="2">
    <source>
        <dbReference type="EMBL" id="KAK4826809.1"/>
    </source>
</evidence>
<name>A0AAN7NLW0_MYCAM</name>
<protein>
    <recommendedName>
        <fullName evidence="4">Rna-directed dna polymerase from mobile element jockey-like</fullName>
    </recommendedName>
</protein>
<proteinExistence type="predicted"/>
<comment type="caution">
    <text evidence="2">The sequence shown here is derived from an EMBL/GenBank/DDBJ whole genome shotgun (WGS) entry which is preliminary data.</text>
</comment>
<organism evidence="2 3">
    <name type="scientific">Mycteria americana</name>
    <name type="common">Wood stork</name>
    <dbReference type="NCBI Taxonomy" id="33587"/>
    <lineage>
        <taxon>Eukaryota</taxon>
        <taxon>Metazoa</taxon>
        <taxon>Chordata</taxon>
        <taxon>Craniata</taxon>
        <taxon>Vertebrata</taxon>
        <taxon>Euteleostomi</taxon>
        <taxon>Archelosauria</taxon>
        <taxon>Archosauria</taxon>
        <taxon>Dinosauria</taxon>
        <taxon>Saurischia</taxon>
        <taxon>Theropoda</taxon>
        <taxon>Coelurosauria</taxon>
        <taxon>Aves</taxon>
        <taxon>Neognathae</taxon>
        <taxon>Neoaves</taxon>
        <taxon>Aequornithes</taxon>
        <taxon>Ciconiiformes</taxon>
        <taxon>Ciconiidae</taxon>
        <taxon>Mycteria</taxon>
    </lineage>
</organism>
<dbReference type="Proteomes" id="UP001333110">
    <property type="component" value="Unassembled WGS sequence"/>
</dbReference>
<evidence type="ECO:0000256" key="1">
    <source>
        <dbReference type="SAM" id="MobiDB-lite"/>
    </source>
</evidence>
<keyword evidence="3" id="KW-1185">Reference proteome</keyword>
<gene>
    <name evidence="2" type="ORF">QYF61_011617</name>
</gene>
<dbReference type="PRINTS" id="PR01345">
    <property type="entry name" value="CERVTRCPTASE"/>
</dbReference>
<sequence>MGVEGQNPLPRPAGHAALDAAQETNDDETLITGRSGILPRVILSYWQLSKDAFSWQSRAPLHGSWCDFNAFPGTRVQPRQVTETVSPTLQGCQVQREAFTVTFLGGKQEMKGNASRETAINPAGGNNDRLEGRDAIQRDLDRLEEWAHANLMKFNKAKCKVLHLGWGNPQYPYRLGDEWLESSPAEKDLGVLGDEAGHEPAMCTRSPESQTSPGLHPKQRGQHIKGGDSAPLLRCPETPLEHCVQLWAQDRHGPVGAGPEEATEMVRGLEPLCYGERLRELGLFSLEKRRLRGDLLVAFQYLKGAGKKDGERLFSRACSGRTRGNSFKLTEGRFRLDIRKKLFSFESGEALDQVAQRSCECPIIGSVQGQVGWSFEQPDLVGDVPAHGSNVGLDDR</sequence>
<dbReference type="EMBL" id="JAUNZN010000002">
    <property type="protein sequence ID" value="KAK4826809.1"/>
    <property type="molecule type" value="Genomic_DNA"/>
</dbReference>
<accession>A0AAN7NLW0</accession>